<dbReference type="AlphaFoldDB" id="A0A930V6J5"/>
<protein>
    <submittedName>
        <fullName evidence="1">WXG100 family type VII secretion target</fullName>
    </submittedName>
</protein>
<dbReference type="SUPFAM" id="SSF140453">
    <property type="entry name" value="EsxAB dimer-like"/>
    <property type="match status" value="1"/>
</dbReference>
<organism evidence="1 2">
    <name type="scientific">Nocardioides islandensis</name>
    <dbReference type="NCBI Taxonomy" id="433663"/>
    <lineage>
        <taxon>Bacteria</taxon>
        <taxon>Bacillati</taxon>
        <taxon>Actinomycetota</taxon>
        <taxon>Actinomycetes</taxon>
        <taxon>Propionibacteriales</taxon>
        <taxon>Nocardioidaceae</taxon>
        <taxon>Nocardioides</taxon>
    </lineage>
</organism>
<comment type="caution">
    <text evidence="1">The sequence shown here is derived from an EMBL/GenBank/DDBJ whole genome shotgun (WGS) entry which is preliminary data.</text>
</comment>
<keyword evidence="2" id="KW-1185">Reference proteome</keyword>
<sequence length="95" mass="10610">MTINLDDAAFDRGRADIREAAHRLRTARDRADRRVTGFVGAGWRGLAAEAFVDAFDDWRLAARRVEDGLTTMAELMAATQHDLHARDTAVAEDLR</sequence>
<proteinExistence type="predicted"/>
<reference evidence="1" key="1">
    <citation type="submission" date="2020-11" db="EMBL/GenBank/DDBJ databases">
        <title>Nocardioides sp. nov., isolated from Soil of Cynanchum wilfordii Hemsley rhizosphere.</title>
        <authorList>
            <person name="Lee J.-S."/>
            <person name="Suh M.K."/>
            <person name="Kim J.-S."/>
        </authorList>
    </citation>
    <scope>NUCLEOTIDE SEQUENCE</scope>
    <source>
        <strain evidence="1">KCTC 19275</strain>
    </source>
</reference>
<name>A0A930V6J5_9ACTN</name>
<dbReference type="Gene3D" id="1.10.287.1060">
    <property type="entry name" value="ESAT-6-like"/>
    <property type="match status" value="1"/>
</dbReference>
<evidence type="ECO:0000313" key="1">
    <source>
        <dbReference type="EMBL" id="MBF4761809.1"/>
    </source>
</evidence>
<gene>
    <name evidence="1" type="ORF">ISU07_01610</name>
</gene>
<dbReference type="InterPro" id="IPR010310">
    <property type="entry name" value="T7SS_ESAT-6-like"/>
</dbReference>
<dbReference type="RefSeq" id="WP_194704998.1">
    <property type="nucleotide sequence ID" value="NZ_JADKPN010000001.1"/>
</dbReference>
<evidence type="ECO:0000313" key="2">
    <source>
        <dbReference type="Proteomes" id="UP000640489"/>
    </source>
</evidence>
<dbReference type="Proteomes" id="UP000640489">
    <property type="component" value="Unassembled WGS sequence"/>
</dbReference>
<dbReference type="Pfam" id="PF06013">
    <property type="entry name" value="WXG100"/>
    <property type="match status" value="1"/>
</dbReference>
<dbReference type="EMBL" id="JADKPN010000001">
    <property type="protein sequence ID" value="MBF4761809.1"/>
    <property type="molecule type" value="Genomic_DNA"/>
</dbReference>
<accession>A0A930V6J5</accession>
<dbReference type="InterPro" id="IPR036689">
    <property type="entry name" value="ESAT-6-like_sf"/>
</dbReference>